<dbReference type="RefSeq" id="WP_154533840.1">
    <property type="nucleotide sequence ID" value="NZ_VUNG01000011.1"/>
</dbReference>
<feature type="transmembrane region" description="Helical" evidence="1">
    <location>
        <begin position="62"/>
        <end position="81"/>
    </location>
</feature>
<keyword evidence="1" id="KW-0812">Transmembrane</keyword>
<sequence length="144" mass="15330">MKSKTQFLLTVLFWGSVWGIIEASLGWVLHATHLHHGTSNILFAFGIFCMLSAAARSGKGSVAVMLTAVVAAVIKLSDLLLPGVEGGVLHPALYILLEGAMISVVSQFFSFHSRIAQRPTLSLWETRLAAPAFAVAVALTLITG</sequence>
<keyword evidence="1" id="KW-1133">Transmembrane helix</keyword>
<evidence type="ECO:0000313" key="2">
    <source>
        <dbReference type="EMBL" id="MST84255.1"/>
    </source>
</evidence>
<reference evidence="2 3" key="1">
    <citation type="submission" date="2019-08" db="EMBL/GenBank/DDBJ databases">
        <title>In-depth cultivation of the pig gut microbiome towards novel bacterial diversity and tailored functional studies.</title>
        <authorList>
            <person name="Wylensek D."/>
            <person name="Hitch T.C.A."/>
            <person name="Clavel T."/>
        </authorList>
    </citation>
    <scope>NUCLEOTIDE SEQUENCE [LARGE SCALE GENOMIC DNA]</scope>
    <source>
        <strain evidence="2 3">LKV-178-WT-2A</strain>
    </source>
</reference>
<accession>A0A7K0KFM2</accession>
<protein>
    <submittedName>
        <fullName evidence="2">Uncharacterized protein</fullName>
    </submittedName>
</protein>
<feature type="transmembrane region" description="Helical" evidence="1">
    <location>
        <begin position="123"/>
        <end position="142"/>
    </location>
</feature>
<keyword evidence="3" id="KW-1185">Reference proteome</keyword>
<evidence type="ECO:0000256" key="1">
    <source>
        <dbReference type="SAM" id="Phobius"/>
    </source>
</evidence>
<dbReference type="EMBL" id="VUNG01000011">
    <property type="protein sequence ID" value="MST84255.1"/>
    <property type="molecule type" value="Genomic_DNA"/>
</dbReference>
<keyword evidence="1" id="KW-0472">Membrane</keyword>
<comment type="caution">
    <text evidence="2">The sequence shown here is derived from an EMBL/GenBank/DDBJ whole genome shotgun (WGS) entry which is preliminary data.</text>
</comment>
<name>A0A7K0KFM2_9BACT</name>
<dbReference type="Proteomes" id="UP000438914">
    <property type="component" value="Unassembled WGS sequence"/>
</dbReference>
<dbReference type="AlphaFoldDB" id="A0A7K0KFM2"/>
<evidence type="ECO:0000313" key="3">
    <source>
        <dbReference type="Proteomes" id="UP000438914"/>
    </source>
</evidence>
<organism evidence="2 3">
    <name type="scientific">Hallella mizrahii</name>
    <dbReference type="NCBI Taxonomy" id="2606637"/>
    <lineage>
        <taxon>Bacteria</taxon>
        <taxon>Pseudomonadati</taxon>
        <taxon>Bacteroidota</taxon>
        <taxon>Bacteroidia</taxon>
        <taxon>Bacteroidales</taxon>
        <taxon>Prevotellaceae</taxon>
        <taxon>Hallella</taxon>
    </lineage>
</organism>
<gene>
    <name evidence="2" type="ORF">FYJ73_06175</name>
</gene>
<feature type="transmembrane region" description="Helical" evidence="1">
    <location>
        <begin position="35"/>
        <end position="55"/>
    </location>
</feature>
<proteinExistence type="predicted"/>
<feature type="transmembrane region" description="Helical" evidence="1">
    <location>
        <begin position="93"/>
        <end position="111"/>
    </location>
</feature>